<dbReference type="InterPro" id="IPR002225">
    <property type="entry name" value="3Beta_OHSteriod_DH/Estase"/>
</dbReference>
<keyword evidence="2" id="KW-0560">Oxidoreductase</keyword>
<protein>
    <submittedName>
        <fullName evidence="4">Putative Sterol-4-alpha-carboxylate 3-dehydrogenase, decarboxylating</fullName>
    </submittedName>
</protein>
<dbReference type="Proteomes" id="UP000324800">
    <property type="component" value="Unassembled WGS sequence"/>
</dbReference>
<organism evidence="4 5">
    <name type="scientific">Streblomastix strix</name>
    <dbReference type="NCBI Taxonomy" id="222440"/>
    <lineage>
        <taxon>Eukaryota</taxon>
        <taxon>Metamonada</taxon>
        <taxon>Preaxostyla</taxon>
        <taxon>Oxymonadida</taxon>
        <taxon>Streblomastigidae</taxon>
        <taxon>Streblomastix</taxon>
    </lineage>
</organism>
<dbReference type="PANTHER" id="PTHR43245:SF51">
    <property type="entry name" value="SHORT CHAIN DEHYDROGENASE_REDUCTASE FAMILY 42E, MEMBER 2"/>
    <property type="match status" value="1"/>
</dbReference>
<dbReference type="InterPro" id="IPR050177">
    <property type="entry name" value="Lipid_A_modif_metabolic_enz"/>
</dbReference>
<comment type="similarity">
    <text evidence="1">Belongs to the 3-beta-HSD family.</text>
</comment>
<dbReference type="InterPro" id="IPR036291">
    <property type="entry name" value="NAD(P)-bd_dom_sf"/>
</dbReference>
<dbReference type="EMBL" id="SNRW01033754">
    <property type="protein sequence ID" value="KAA6355957.1"/>
    <property type="molecule type" value="Genomic_DNA"/>
</dbReference>
<dbReference type="Pfam" id="PF01073">
    <property type="entry name" value="3Beta_HSD"/>
    <property type="match status" value="1"/>
</dbReference>
<evidence type="ECO:0000256" key="1">
    <source>
        <dbReference type="ARBA" id="ARBA00009219"/>
    </source>
</evidence>
<dbReference type="OrthoDB" id="10262413at2759"/>
<dbReference type="AlphaFoldDB" id="A0A5J4TCG7"/>
<comment type="caution">
    <text evidence="4">The sequence shown here is derived from an EMBL/GenBank/DDBJ whole genome shotgun (WGS) entry which is preliminary data.</text>
</comment>
<evidence type="ECO:0000256" key="2">
    <source>
        <dbReference type="ARBA" id="ARBA00023002"/>
    </source>
</evidence>
<proteinExistence type="inferred from homology"/>
<evidence type="ECO:0000259" key="3">
    <source>
        <dbReference type="Pfam" id="PF01073"/>
    </source>
</evidence>
<accession>A0A5J4TCG7</accession>
<dbReference type="PANTHER" id="PTHR43245">
    <property type="entry name" value="BIFUNCTIONAL POLYMYXIN RESISTANCE PROTEIN ARNA"/>
    <property type="match status" value="1"/>
</dbReference>
<sequence length="239" mass="26595">MADESTPYPEKYFDAYSESKAEGERRVMKANNPNGDDFLLTTCIRLGTVYGPGAYMTLGTFVEFAQKGVLRMKLGNGRIPFIHPFDAANAHILALVKLLEYKKTGDPEPVSSGKTYFVHDGQHRNLIEFCVPLIIALGSKAPSFNMPIWLAKSAAVLLESVFWVLKLVGLKVESPITRKMIVHATVDRTCSTEAAQRDLGFTPKITPEQGMKECIDYYTALVKENEDVKADQKKDGKNQ</sequence>
<feature type="domain" description="3-beta hydroxysteroid dehydrogenase/isomerase" evidence="3">
    <location>
        <begin position="2"/>
        <end position="143"/>
    </location>
</feature>
<reference evidence="4 5" key="1">
    <citation type="submission" date="2019-03" db="EMBL/GenBank/DDBJ databases">
        <title>Single cell metagenomics reveals metabolic interactions within the superorganism composed of flagellate Streblomastix strix and complex community of Bacteroidetes bacteria on its surface.</title>
        <authorList>
            <person name="Treitli S.C."/>
            <person name="Kolisko M."/>
            <person name="Husnik F."/>
            <person name="Keeling P."/>
            <person name="Hampl V."/>
        </authorList>
    </citation>
    <scope>NUCLEOTIDE SEQUENCE [LARGE SCALE GENOMIC DNA]</scope>
    <source>
        <strain evidence="4">ST1C</strain>
    </source>
</reference>
<dbReference type="SUPFAM" id="SSF51735">
    <property type="entry name" value="NAD(P)-binding Rossmann-fold domains"/>
    <property type="match status" value="1"/>
</dbReference>
<dbReference type="GO" id="GO:0016616">
    <property type="term" value="F:oxidoreductase activity, acting on the CH-OH group of donors, NAD or NADP as acceptor"/>
    <property type="evidence" value="ECO:0007669"/>
    <property type="project" value="InterPro"/>
</dbReference>
<dbReference type="Gene3D" id="3.40.50.720">
    <property type="entry name" value="NAD(P)-binding Rossmann-like Domain"/>
    <property type="match status" value="1"/>
</dbReference>
<gene>
    <name evidence="4" type="ORF">EZS28_048516</name>
</gene>
<name>A0A5J4TCG7_9EUKA</name>
<dbReference type="GO" id="GO:0006694">
    <property type="term" value="P:steroid biosynthetic process"/>
    <property type="evidence" value="ECO:0007669"/>
    <property type="project" value="InterPro"/>
</dbReference>
<evidence type="ECO:0000313" key="4">
    <source>
        <dbReference type="EMBL" id="KAA6355957.1"/>
    </source>
</evidence>
<evidence type="ECO:0000313" key="5">
    <source>
        <dbReference type="Proteomes" id="UP000324800"/>
    </source>
</evidence>